<dbReference type="Pfam" id="PF20422">
    <property type="entry name" value="DHR-2_Lobe_B"/>
    <property type="match status" value="1"/>
</dbReference>
<keyword evidence="5" id="KW-0344">Guanine-nucleotide releasing factor</keyword>
<comment type="subcellular location">
    <subcellularLocation>
        <location evidence="2">Cytoplasm</location>
    </subcellularLocation>
    <subcellularLocation>
        <location evidence="1">Membrane</location>
    </subcellularLocation>
</comment>
<dbReference type="GO" id="GO:0031267">
    <property type="term" value="F:small GTPase binding"/>
    <property type="evidence" value="ECO:0007669"/>
    <property type="project" value="TreeGrafter"/>
</dbReference>
<dbReference type="GO" id="GO:0007264">
    <property type="term" value="P:small GTPase-mediated signal transduction"/>
    <property type="evidence" value="ECO:0007669"/>
    <property type="project" value="InterPro"/>
</dbReference>
<keyword evidence="6" id="KW-0472">Membrane</keyword>
<dbReference type="PROSITE" id="PS51651">
    <property type="entry name" value="DOCKER"/>
    <property type="match status" value="1"/>
</dbReference>
<evidence type="ECO:0000256" key="5">
    <source>
        <dbReference type="ARBA" id="ARBA00022658"/>
    </source>
</evidence>
<dbReference type="GO" id="GO:0005737">
    <property type="term" value="C:cytoplasm"/>
    <property type="evidence" value="ECO:0007669"/>
    <property type="project" value="UniProtKB-SubCell"/>
</dbReference>
<dbReference type="InterPro" id="IPR035892">
    <property type="entry name" value="C2_domain_sf"/>
</dbReference>
<feature type="compositionally biased region" description="Polar residues" evidence="8">
    <location>
        <begin position="489"/>
        <end position="498"/>
    </location>
</feature>
<dbReference type="Pfam" id="PF20421">
    <property type="entry name" value="DHR-2_Lobe_C"/>
    <property type="match status" value="1"/>
</dbReference>
<dbReference type="InterPro" id="IPR032376">
    <property type="entry name" value="DOCK_N"/>
</dbReference>
<evidence type="ECO:0000256" key="7">
    <source>
        <dbReference type="PROSITE-ProRule" id="PRU00983"/>
    </source>
</evidence>
<dbReference type="GO" id="GO:0005085">
    <property type="term" value="F:guanyl-nucleotide exchange factor activity"/>
    <property type="evidence" value="ECO:0007669"/>
    <property type="project" value="UniProtKB-KW"/>
</dbReference>
<dbReference type="InterPro" id="IPR027357">
    <property type="entry name" value="DOCKER_dom"/>
</dbReference>
<name>A0AAV7C267_ENGPU</name>
<feature type="compositionally biased region" description="Polar residues" evidence="8">
    <location>
        <begin position="1508"/>
        <end position="1523"/>
    </location>
</feature>
<feature type="domain" description="DOCKER" evidence="10">
    <location>
        <begin position="986"/>
        <end position="1397"/>
    </location>
</feature>
<dbReference type="GO" id="GO:0016477">
    <property type="term" value="P:cell migration"/>
    <property type="evidence" value="ECO:0007669"/>
    <property type="project" value="TreeGrafter"/>
</dbReference>
<evidence type="ECO:0000256" key="8">
    <source>
        <dbReference type="SAM" id="MobiDB-lite"/>
    </source>
</evidence>
<dbReference type="InterPro" id="IPR056372">
    <property type="entry name" value="TPR_DOCK"/>
</dbReference>
<dbReference type="Proteomes" id="UP000824782">
    <property type="component" value="Unassembled WGS sequence"/>
</dbReference>
<evidence type="ECO:0000256" key="4">
    <source>
        <dbReference type="ARBA" id="ARBA00022553"/>
    </source>
</evidence>
<evidence type="ECO:0000259" key="9">
    <source>
        <dbReference type="PROSITE" id="PS51650"/>
    </source>
</evidence>
<dbReference type="InterPro" id="IPR046770">
    <property type="entry name" value="DOCKER_Lobe_B"/>
</dbReference>
<dbReference type="GO" id="GO:0007520">
    <property type="term" value="P:myoblast fusion"/>
    <property type="evidence" value="ECO:0007669"/>
    <property type="project" value="TreeGrafter"/>
</dbReference>
<feature type="compositionally biased region" description="Polar residues" evidence="8">
    <location>
        <begin position="1600"/>
        <end position="1612"/>
    </location>
</feature>
<evidence type="ECO:0000256" key="2">
    <source>
        <dbReference type="ARBA" id="ARBA00004496"/>
    </source>
</evidence>
<evidence type="ECO:0000313" key="12">
    <source>
        <dbReference type="Proteomes" id="UP000824782"/>
    </source>
</evidence>
<evidence type="ECO:0008006" key="13">
    <source>
        <dbReference type="Google" id="ProtNLM"/>
    </source>
</evidence>
<feature type="compositionally biased region" description="Polar residues" evidence="8">
    <location>
        <begin position="1447"/>
        <end position="1463"/>
    </location>
</feature>
<dbReference type="Pfam" id="PF06920">
    <property type="entry name" value="DHR-2_Lobe_A"/>
    <property type="match status" value="1"/>
</dbReference>
<dbReference type="FunFam" id="2.60.40.150:FF:000044">
    <property type="entry name" value="dedicator of cytokinesis protein 1"/>
    <property type="match status" value="1"/>
</dbReference>
<dbReference type="SUPFAM" id="SSF48371">
    <property type="entry name" value="ARM repeat"/>
    <property type="match status" value="1"/>
</dbReference>
<gene>
    <name evidence="11" type="ORF">GDO81_010701</name>
</gene>
<dbReference type="PROSITE" id="PS51650">
    <property type="entry name" value="C2_DOCK"/>
    <property type="match status" value="1"/>
</dbReference>
<dbReference type="InterPro" id="IPR016024">
    <property type="entry name" value="ARM-type_fold"/>
</dbReference>
<feature type="compositionally biased region" description="Basic and acidic residues" evidence="8">
    <location>
        <begin position="1497"/>
        <end position="1507"/>
    </location>
</feature>
<dbReference type="EMBL" id="WNYA01000004">
    <property type="protein sequence ID" value="KAG8579065.1"/>
    <property type="molecule type" value="Genomic_DNA"/>
</dbReference>
<dbReference type="InterPro" id="IPR026791">
    <property type="entry name" value="DOCK"/>
</dbReference>
<feature type="compositionally biased region" description="Polar residues" evidence="8">
    <location>
        <begin position="1581"/>
        <end position="1591"/>
    </location>
</feature>
<dbReference type="Pfam" id="PF14429">
    <property type="entry name" value="DOCK-C2"/>
    <property type="match status" value="1"/>
</dbReference>
<keyword evidence="4" id="KW-0597">Phosphoprotein</keyword>
<sequence length="1612" mass="186635">MQVGIFPKSFIHIKEVTIQKRRNTENIVPAEIPLVREVTTTLREWGNIWKQLYTSSKKEKFQQVQSMMCDLMEWRSQLLSGTLPKDELKELKQKVTSKIDYGNKRKKYSISSCFTIDVTLGFMAGDHDQNDFATHGRITSAPTHSLYVFVRNFVCRIGEDAELFMSLYDPQKQTVISENYLVRWGSKGFPKEIDMLNNLKVVFTDLGNKDLNRDKIYLVCQIVRIGRMDLKETNLKKCTQGLRRPFGVAVMDISDVMKGKAEGDEEKQHFIPFHPVVAENDFLHSLLNKVTALKGDSGGQGLWVTVKMLVGDSVQIRKDYPHLVDRTTVIARKLGFPEIIMPGDVRNDIYITLLSGDFDRATQRNVEVIMCVCDEEGKVLPNAICLGAGDKPVSEYRSVLYYQIKQPRWMETIKVAVPIEEMQRIHLRFMFRHRSSMESKDKGERNFAMAYVKLMKDDGTTLHDGSHDLVVLKGDSKKMEDASTYLSLPSTRQQMDTKSSAFSRNSSSSGGLSVSSRDAFSISTLVCSTKLTQNVGLLGLLKWRMKPELLQENLEKLKIVDGEEVVKVAALKYLPSVLQDVETVFDARLLSQLLYEFYTCIPPEKLQQQKVQSMNEIVRSNLFKKQECRDILLPLITKELKDWLELGKLEVSQTRDKKHCVDLLNSILEVLSSQDVNSTYYHIQEITEQLLRTVNRTVIMMGRDQELTSHFVACMTAILQQMDDQHYTHYIGTFQSSSDLVDFLMETFIMFKDLIGKNVYPSDWMTMSMVQNRVFLRAIDKFARTMNQKFLENMSFEVQLWNNYFHLAVAFITQDSLQLENFSHDKRNEILDKYEDMRCLIGFAIRDMWYKLGQNKICFIPGMVGPILEMTLIPEDELRKATIPIFFDMMLCEYQHHGDFRKFENEIILKLDHEVEGGRGDWQYMQLFETILLDYAANHPYIYKVVESFVALIKGLLERLLDYRAVVTDESKDNRMSCTVNLLNFYKDINREAMYIRYLYKLRDFHLDCENYTEAAHTLLLHTRLLKWTDEQCSPQVMQTEFQSSQTHRQLKETLYGVIIGYFDQGKMWEEAISLCKQLADQYEMEIFDYELLSQCLTQQAKFYENIMQILRPKPDYFAVGYYGQGFPTFLRNKVFIYRGKEYERREDFLAQLMSQFPFSEKLNTTSSPGEDIKNAPGQYIQCFTVQPVLEEHPQFKNKPVPDQIINFYKSNYVQRFHYSRPVRKGSIDPENEFASMWIERTTFVTAYKLPGILRWFEVTSISQTTISPLENAIETMSATNEKILMLINQYQRDENMPINPLSMCLNGIVDPAVMGGFAKYEKAFFTEEYIREHSEDCEKLNKLKDLIAWQTPLLGAGIRIHEKRVTEDLRPFHDRMEECFRNLKIKVEKQYGVRELPDFDDGRVGRPRSMLRSYRQMSIISMSSMASECNTPNKLAAESFDLEASVSKTKPSENEGNPSPVSSEHDVKLRRSRKKNKRNSVVFSEEKTASEASLSESKRLSRKQEFMSDTNLSDHVTAPQSSSVLKQMSFASRSMPTIPAFTLSVANGPTYEEHNQSHRMSQPNTGTLESDKKGPKKSKMNQFFKTMRSSKVTDDGRQTTDQQSETLPINL</sequence>
<dbReference type="InterPro" id="IPR027007">
    <property type="entry name" value="C2_DOCK-type_domain"/>
</dbReference>
<comment type="similarity">
    <text evidence="7">Belongs to the DOCK family.</text>
</comment>
<feature type="compositionally biased region" description="Low complexity" evidence="8">
    <location>
        <begin position="499"/>
        <end position="515"/>
    </location>
</feature>
<dbReference type="GO" id="GO:0005886">
    <property type="term" value="C:plasma membrane"/>
    <property type="evidence" value="ECO:0007669"/>
    <property type="project" value="TreeGrafter"/>
</dbReference>
<feature type="domain" description="C2 DOCK-type" evidence="9">
    <location>
        <begin position="346"/>
        <end position="527"/>
    </location>
</feature>
<dbReference type="Gene3D" id="1.20.58.740">
    <property type="match status" value="1"/>
</dbReference>
<dbReference type="PANTHER" id="PTHR45653:SF6">
    <property type="entry name" value="DEDICATOR OF CYTOKINESIS PROTEIN 2"/>
    <property type="match status" value="1"/>
</dbReference>
<dbReference type="InterPro" id="IPR043162">
    <property type="entry name" value="DOCK_C_lobe_C"/>
</dbReference>
<evidence type="ECO:0000256" key="1">
    <source>
        <dbReference type="ARBA" id="ARBA00004370"/>
    </source>
</evidence>
<dbReference type="InterPro" id="IPR046769">
    <property type="entry name" value="DOCKER_Lobe_A"/>
</dbReference>
<proteinExistence type="inferred from homology"/>
<feature type="region of interest" description="Disordered" evidence="8">
    <location>
        <begin position="1553"/>
        <end position="1612"/>
    </location>
</feature>
<evidence type="ECO:0000313" key="11">
    <source>
        <dbReference type="EMBL" id="KAG8579065.1"/>
    </source>
</evidence>
<protein>
    <recommendedName>
        <fullName evidence="13">Dedicator of cytokinesis protein 2</fullName>
    </recommendedName>
</protein>
<dbReference type="FunFam" id="1.20.58.740:FF:000004">
    <property type="entry name" value="Dedicator of cytokinesis protein 1"/>
    <property type="match status" value="1"/>
</dbReference>
<feature type="compositionally biased region" description="Polar residues" evidence="8">
    <location>
        <begin position="1559"/>
        <end position="1569"/>
    </location>
</feature>
<dbReference type="Pfam" id="PF23554">
    <property type="entry name" value="TPR_DOCK"/>
    <property type="match status" value="1"/>
</dbReference>
<dbReference type="PANTHER" id="PTHR45653">
    <property type="entry name" value="DEDICATOR OF CYTOKINESIS"/>
    <property type="match status" value="1"/>
</dbReference>
<organism evidence="11 12">
    <name type="scientific">Engystomops pustulosus</name>
    <name type="common">Tungara frog</name>
    <name type="synonym">Physalaemus pustulosus</name>
    <dbReference type="NCBI Taxonomy" id="76066"/>
    <lineage>
        <taxon>Eukaryota</taxon>
        <taxon>Metazoa</taxon>
        <taxon>Chordata</taxon>
        <taxon>Craniata</taxon>
        <taxon>Vertebrata</taxon>
        <taxon>Euteleostomi</taxon>
        <taxon>Amphibia</taxon>
        <taxon>Batrachia</taxon>
        <taxon>Anura</taxon>
        <taxon>Neobatrachia</taxon>
        <taxon>Hyloidea</taxon>
        <taxon>Leptodactylidae</taxon>
        <taxon>Leiuperinae</taxon>
        <taxon>Engystomops</taxon>
    </lineage>
</organism>
<dbReference type="Gene3D" id="1.20.1270.350">
    <property type="entry name" value="Dedicator of cytokinesis N-terminal subdomain"/>
    <property type="match status" value="1"/>
</dbReference>
<dbReference type="Gene3D" id="1.25.40.410">
    <property type="match status" value="1"/>
</dbReference>
<evidence type="ECO:0000259" key="10">
    <source>
        <dbReference type="PROSITE" id="PS51651"/>
    </source>
</evidence>
<evidence type="ECO:0000256" key="6">
    <source>
        <dbReference type="ARBA" id="ARBA00023136"/>
    </source>
</evidence>
<dbReference type="InterPro" id="IPR042455">
    <property type="entry name" value="DOCK_N_sub1"/>
</dbReference>
<dbReference type="InterPro" id="IPR046773">
    <property type="entry name" value="DOCKER_Lobe_C"/>
</dbReference>
<keyword evidence="3" id="KW-0963">Cytoplasm</keyword>
<evidence type="ECO:0000256" key="3">
    <source>
        <dbReference type="ARBA" id="ARBA00022490"/>
    </source>
</evidence>
<dbReference type="FunFam" id="1.25.40.410:FF:000004">
    <property type="entry name" value="Dedicator of cytokinesis protein 1"/>
    <property type="match status" value="1"/>
</dbReference>
<keyword evidence="12" id="KW-1185">Reference proteome</keyword>
<dbReference type="Gene3D" id="2.60.40.150">
    <property type="entry name" value="C2 domain"/>
    <property type="match status" value="1"/>
</dbReference>
<dbReference type="Pfam" id="PF16172">
    <property type="entry name" value="DOCK_N"/>
    <property type="match status" value="1"/>
</dbReference>
<comment type="caution">
    <text evidence="11">The sequence shown here is derived from an EMBL/GenBank/DDBJ whole genome shotgun (WGS) entry which is preliminary data.</text>
</comment>
<reference evidence="11" key="1">
    <citation type="thesis" date="2020" institute="ProQuest LLC" country="789 East Eisenhower Parkway, Ann Arbor, MI, USA">
        <title>Comparative Genomics and Chromosome Evolution.</title>
        <authorList>
            <person name="Mudd A.B."/>
        </authorList>
    </citation>
    <scope>NUCLEOTIDE SEQUENCE</scope>
    <source>
        <strain evidence="11">237g6f4</strain>
        <tissue evidence="11">Blood</tissue>
    </source>
</reference>
<dbReference type="FunFam" id="1.20.1270.350:FF:000001">
    <property type="entry name" value="dedicator of cytokinesis protein 4"/>
    <property type="match status" value="1"/>
</dbReference>
<dbReference type="InterPro" id="IPR043161">
    <property type="entry name" value="DOCK_C_lobe_A"/>
</dbReference>
<feature type="region of interest" description="Disordered" evidence="8">
    <location>
        <begin position="1445"/>
        <end position="1523"/>
    </location>
</feature>
<feature type="region of interest" description="Disordered" evidence="8">
    <location>
        <begin position="489"/>
        <end position="515"/>
    </location>
</feature>
<accession>A0AAV7C267</accession>